<organism evidence="2 3">
    <name type="scientific">Gemmatirosa kalamazoonensis</name>
    <dbReference type="NCBI Taxonomy" id="861299"/>
    <lineage>
        <taxon>Bacteria</taxon>
        <taxon>Pseudomonadati</taxon>
        <taxon>Gemmatimonadota</taxon>
        <taxon>Gemmatimonadia</taxon>
        <taxon>Gemmatimonadales</taxon>
        <taxon>Gemmatimonadaceae</taxon>
        <taxon>Gemmatirosa</taxon>
    </lineage>
</organism>
<dbReference type="AlphaFoldDB" id="W0RNK0"/>
<sequence length="120" mass="12092">MTLLAALWLALLHALAPAPIAGPAWGAVAPRSAAAVVVMAQETQAPSEALRAERVAARVMVARVAQPAPPAPSRSCLAASEPDLAHRAARAPPAGCGRSYAVAASGGVRPYYPTAPPLQG</sequence>
<feature type="signal peptide" evidence="1">
    <location>
        <begin position="1"/>
        <end position="26"/>
    </location>
</feature>
<dbReference type="HOGENOM" id="CLU_2046304_0_0_0"/>
<keyword evidence="2" id="KW-0614">Plasmid</keyword>
<name>W0RNK0_9BACT</name>
<gene>
    <name evidence="2" type="ORF">J421_4781</name>
</gene>
<feature type="chain" id="PRO_5004794442" evidence="1">
    <location>
        <begin position="27"/>
        <end position="120"/>
    </location>
</feature>
<dbReference type="EMBL" id="CP007129">
    <property type="protein sequence ID" value="AHG92316.1"/>
    <property type="molecule type" value="Genomic_DNA"/>
</dbReference>
<keyword evidence="1" id="KW-0732">Signal</keyword>
<evidence type="ECO:0000313" key="3">
    <source>
        <dbReference type="Proteomes" id="UP000019151"/>
    </source>
</evidence>
<dbReference type="Proteomes" id="UP000019151">
    <property type="component" value="Plasmid 1"/>
</dbReference>
<evidence type="ECO:0000313" key="2">
    <source>
        <dbReference type="EMBL" id="AHG92316.1"/>
    </source>
</evidence>
<accession>W0RNK0</accession>
<geneLocation type="plasmid" evidence="2 3">
    <name>1</name>
</geneLocation>
<dbReference type="RefSeq" id="WP_025413661.1">
    <property type="nucleotide sequence ID" value="NZ_CP007129.1"/>
</dbReference>
<dbReference type="InParanoid" id="W0RNK0"/>
<reference evidence="2 3" key="1">
    <citation type="journal article" date="2014" name="Genome Announc.">
        <title>Genome Sequence and Methylome of Soil Bacterium Gemmatirosa kalamazoonensis KBS708T, a Member of the Rarely Cultivated Gemmatimonadetes Phylum.</title>
        <authorList>
            <person name="Debruyn J.M."/>
            <person name="Radosevich M."/>
            <person name="Wommack K.E."/>
            <person name="Polson S.W."/>
            <person name="Hauser L.J."/>
            <person name="Fawaz M.N."/>
            <person name="Korlach J."/>
            <person name="Tsai Y.C."/>
        </authorList>
    </citation>
    <scope>NUCLEOTIDE SEQUENCE [LARGE SCALE GENOMIC DNA]</scope>
    <source>
        <strain evidence="2 3">KBS708</strain>
        <plasmid evidence="3">Plasmid 1</plasmid>
    </source>
</reference>
<proteinExistence type="predicted"/>
<keyword evidence="3" id="KW-1185">Reference proteome</keyword>
<protein>
    <submittedName>
        <fullName evidence="2">Uncharacterized protein</fullName>
    </submittedName>
</protein>
<evidence type="ECO:0000256" key="1">
    <source>
        <dbReference type="SAM" id="SignalP"/>
    </source>
</evidence>
<dbReference type="KEGG" id="gba:J421_4781"/>